<feature type="transmembrane region" description="Helical" evidence="1">
    <location>
        <begin position="75"/>
        <end position="96"/>
    </location>
</feature>
<dbReference type="RefSeq" id="WP_008295469.1">
    <property type="nucleotide sequence ID" value="NZ_CM002299.1"/>
</dbReference>
<evidence type="ECO:0000313" key="3">
    <source>
        <dbReference type="Proteomes" id="UP000019205"/>
    </source>
</evidence>
<dbReference type="EMBL" id="AAOA02000001">
    <property type="protein sequence ID" value="EAQ97917.1"/>
    <property type="molecule type" value="Genomic_DNA"/>
</dbReference>
<proteinExistence type="predicted"/>
<keyword evidence="3" id="KW-1185">Reference proteome</keyword>
<dbReference type="AlphaFoldDB" id="A4A8C2"/>
<keyword evidence="1" id="KW-1133">Transmembrane helix</keyword>
<evidence type="ECO:0000256" key="1">
    <source>
        <dbReference type="SAM" id="Phobius"/>
    </source>
</evidence>
<protein>
    <submittedName>
        <fullName evidence="2">Uncharacterized protein</fullName>
    </submittedName>
</protein>
<gene>
    <name evidence="2" type="ORF">KT71_15169</name>
</gene>
<sequence>MLAFRVFMAALFVALTIYTAITITNHGWNLMPVFFGDMKAMTWPGQFNADFLGFFFYRVYGCHGDTNSARQVWPWVLWPSLVGSCFYPLICLPLLARLKEMLKKCSWVNSASAAETRHRRLVITDGIPNR</sequence>
<name>A4A8C2_9GAMM</name>
<accession>A4A8C2</accession>
<comment type="caution">
    <text evidence="2">The sequence shown here is derived from an EMBL/GenBank/DDBJ whole genome shotgun (WGS) entry which is preliminary data.</text>
</comment>
<reference evidence="2 3" key="2">
    <citation type="journal article" date="2009" name="PLoS ONE">
        <title>The photosynthetic apparatus and its regulation in the aerobic gammaproteobacterium Congregibacter litoralis gen. nov., sp. nov.</title>
        <authorList>
            <person name="Spring S."/>
            <person name="Lunsdorf H."/>
            <person name="Fuchs B.M."/>
            <person name="Tindall B.J."/>
        </authorList>
    </citation>
    <scope>NUCLEOTIDE SEQUENCE [LARGE SCALE GENOMIC DNA]</scope>
    <source>
        <strain evidence="2">KT71</strain>
    </source>
</reference>
<evidence type="ECO:0000313" key="2">
    <source>
        <dbReference type="EMBL" id="EAQ97917.1"/>
    </source>
</evidence>
<keyword evidence="1" id="KW-0812">Transmembrane</keyword>
<dbReference type="HOGENOM" id="CLU_1934454_0_0_6"/>
<reference evidence="2 3" key="1">
    <citation type="journal article" date="2007" name="Proc. Natl. Acad. Sci. U.S.A.">
        <title>Characterization of a marine gammaproteobacterium capable of aerobic anoxygenic photosynthesis.</title>
        <authorList>
            <person name="Fuchs B.M."/>
            <person name="Spring S."/>
            <person name="Teeling H."/>
            <person name="Quast C."/>
            <person name="Wulf J."/>
            <person name="Schattenhofer M."/>
            <person name="Yan S."/>
            <person name="Ferriera S."/>
            <person name="Johnson J."/>
            <person name="Glockner F.O."/>
            <person name="Amann R."/>
        </authorList>
    </citation>
    <scope>NUCLEOTIDE SEQUENCE [LARGE SCALE GENOMIC DNA]</scope>
    <source>
        <strain evidence="2">KT71</strain>
    </source>
</reference>
<keyword evidence="1" id="KW-0472">Membrane</keyword>
<organism evidence="2 3">
    <name type="scientific">Congregibacter litoralis KT71</name>
    <dbReference type="NCBI Taxonomy" id="314285"/>
    <lineage>
        <taxon>Bacteria</taxon>
        <taxon>Pseudomonadati</taxon>
        <taxon>Pseudomonadota</taxon>
        <taxon>Gammaproteobacteria</taxon>
        <taxon>Cellvibrionales</taxon>
        <taxon>Halieaceae</taxon>
        <taxon>Congregibacter</taxon>
    </lineage>
</organism>
<dbReference type="Proteomes" id="UP000019205">
    <property type="component" value="Chromosome"/>
</dbReference>